<evidence type="ECO:0000256" key="2">
    <source>
        <dbReference type="ARBA" id="ARBA00010692"/>
    </source>
</evidence>
<evidence type="ECO:0000256" key="1">
    <source>
        <dbReference type="ARBA" id="ARBA00004651"/>
    </source>
</evidence>
<sequence>MKIKEITLVAVFAAVMGAMGLVPPITLSFTPVPITLQTLGVLLSGGILGARLGAMSQLVFLCMVAVGMPLLSGGRGGLSVFAGPSVGYILSWPITAWCIGYLLSHFRTMKLQYVLWINLTVGILLIYLVGTPIQAYMMDIPVLKAVNLSLVFIPGDVIKAIFASVLVYRLRKHPALSHFAQKANTGFQSKKAL</sequence>
<protein>
    <recommendedName>
        <fullName evidence="8">Biotin transporter</fullName>
    </recommendedName>
</protein>
<comment type="subcellular location">
    <subcellularLocation>
        <location evidence="1 8">Cell membrane</location>
        <topology evidence="1 8">Multi-pass membrane protein</topology>
    </subcellularLocation>
</comment>
<evidence type="ECO:0000256" key="9">
    <source>
        <dbReference type="SAM" id="Phobius"/>
    </source>
</evidence>
<keyword evidence="11" id="KW-1185">Reference proteome</keyword>
<keyword evidence="6 9" id="KW-1133">Transmembrane helix</keyword>
<feature type="transmembrane region" description="Helical" evidence="9">
    <location>
        <begin position="30"/>
        <end position="50"/>
    </location>
</feature>
<dbReference type="GO" id="GO:0005886">
    <property type="term" value="C:plasma membrane"/>
    <property type="evidence" value="ECO:0007669"/>
    <property type="project" value="UniProtKB-SubCell"/>
</dbReference>
<dbReference type="PANTHER" id="PTHR34295:SF4">
    <property type="entry name" value="BIOTIN TRANSPORTER BIOY-RELATED"/>
    <property type="match status" value="1"/>
</dbReference>
<keyword evidence="3 8" id="KW-0813">Transport</keyword>
<keyword evidence="5 9" id="KW-0812">Transmembrane</keyword>
<keyword evidence="7 8" id="KW-0472">Membrane</keyword>
<dbReference type="InterPro" id="IPR003784">
    <property type="entry name" value="BioY"/>
</dbReference>
<gene>
    <name evidence="10" type="ORF">DLJ74_02645</name>
</gene>
<dbReference type="RefSeq" id="WP_054788149.1">
    <property type="nucleotide sequence ID" value="NZ_JAJUIE010000074.1"/>
</dbReference>
<feature type="transmembrane region" description="Helical" evidence="9">
    <location>
        <begin position="148"/>
        <end position="168"/>
    </location>
</feature>
<evidence type="ECO:0000256" key="3">
    <source>
        <dbReference type="ARBA" id="ARBA00022448"/>
    </source>
</evidence>
<dbReference type="Gene3D" id="1.10.1760.20">
    <property type="match status" value="1"/>
</dbReference>
<feature type="transmembrane region" description="Helical" evidence="9">
    <location>
        <begin position="115"/>
        <end position="136"/>
    </location>
</feature>
<dbReference type="Pfam" id="PF02632">
    <property type="entry name" value="BioY"/>
    <property type="match status" value="1"/>
</dbReference>
<dbReference type="Proteomes" id="UP000245624">
    <property type="component" value="Unassembled WGS sequence"/>
</dbReference>
<evidence type="ECO:0000313" key="11">
    <source>
        <dbReference type="Proteomes" id="UP000245624"/>
    </source>
</evidence>
<keyword evidence="4 8" id="KW-1003">Cell membrane</keyword>
<dbReference type="OrthoDB" id="9803495at2"/>
<evidence type="ECO:0000256" key="4">
    <source>
        <dbReference type="ARBA" id="ARBA00022475"/>
    </source>
</evidence>
<evidence type="ECO:0000256" key="6">
    <source>
        <dbReference type="ARBA" id="ARBA00022989"/>
    </source>
</evidence>
<feature type="transmembrane region" description="Helical" evidence="9">
    <location>
        <begin position="86"/>
        <end position="103"/>
    </location>
</feature>
<dbReference type="GO" id="GO:0015225">
    <property type="term" value="F:biotin transmembrane transporter activity"/>
    <property type="evidence" value="ECO:0007669"/>
    <property type="project" value="UniProtKB-UniRule"/>
</dbReference>
<accession>A0A317L4M2</accession>
<name>A0A317L4M2_9BACI</name>
<feature type="transmembrane region" description="Helical" evidence="9">
    <location>
        <begin position="57"/>
        <end position="74"/>
    </location>
</feature>
<dbReference type="PIRSF" id="PIRSF016661">
    <property type="entry name" value="BioY"/>
    <property type="match status" value="1"/>
</dbReference>
<reference evidence="10 11" key="1">
    <citation type="submission" date="2018-05" db="EMBL/GenBank/DDBJ databases">
        <title>Genomic analysis of Gracilibacillus dipsosauri DD1 reveals novel features of a salt-tolerant amylase.</title>
        <authorList>
            <person name="Deutch C.E."/>
            <person name="Yang S."/>
        </authorList>
    </citation>
    <scope>NUCLEOTIDE SEQUENCE [LARGE SCALE GENOMIC DNA]</scope>
    <source>
        <strain evidence="10 11">DD1</strain>
    </source>
</reference>
<evidence type="ECO:0000256" key="7">
    <source>
        <dbReference type="ARBA" id="ARBA00023136"/>
    </source>
</evidence>
<organism evidence="10 11">
    <name type="scientific">Gracilibacillus dipsosauri</name>
    <dbReference type="NCBI Taxonomy" id="178340"/>
    <lineage>
        <taxon>Bacteria</taxon>
        <taxon>Bacillati</taxon>
        <taxon>Bacillota</taxon>
        <taxon>Bacilli</taxon>
        <taxon>Bacillales</taxon>
        <taxon>Bacillaceae</taxon>
        <taxon>Gracilibacillus</taxon>
    </lineage>
</organism>
<proteinExistence type="inferred from homology"/>
<evidence type="ECO:0000256" key="5">
    <source>
        <dbReference type="ARBA" id="ARBA00022692"/>
    </source>
</evidence>
<dbReference type="AlphaFoldDB" id="A0A317L4M2"/>
<comment type="caution">
    <text evidence="10">The sequence shown here is derived from an EMBL/GenBank/DDBJ whole genome shotgun (WGS) entry which is preliminary data.</text>
</comment>
<evidence type="ECO:0000313" key="10">
    <source>
        <dbReference type="EMBL" id="PWU69848.1"/>
    </source>
</evidence>
<dbReference type="PANTHER" id="PTHR34295">
    <property type="entry name" value="BIOTIN TRANSPORTER BIOY"/>
    <property type="match status" value="1"/>
</dbReference>
<dbReference type="EMBL" id="QGTD01000004">
    <property type="protein sequence ID" value="PWU69848.1"/>
    <property type="molecule type" value="Genomic_DNA"/>
</dbReference>
<evidence type="ECO:0000256" key="8">
    <source>
        <dbReference type="PIRNR" id="PIRNR016661"/>
    </source>
</evidence>
<comment type="similarity">
    <text evidence="2 8">Belongs to the BioY family.</text>
</comment>